<dbReference type="InterPro" id="IPR003439">
    <property type="entry name" value="ABC_transporter-like_ATP-bd"/>
</dbReference>
<dbReference type="InterPro" id="IPR015860">
    <property type="entry name" value="ABC_transpr_TagH-like"/>
</dbReference>
<sequence>MLQFCHVSKSYPTRDGRKVLLRDLNLTLPSGTKVGLLGRNGAGKSTLIGMIAGTVKISSGRIVRHGTVSWPMGFAGSFAPDLSGLQNARFVARIYGVDTDALVKYVEEFSELGEFMRMPVRSYSAGMRARLAFGLSMALKFDWYLVDEITAVGDAQFRKKSLAVFRERLERSGLVMVSHSNATLREYCTAGIVLEHGEAIFYPDIEEAIARHEANLG</sequence>
<reference evidence="6 7" key="1">
    <citation type="submission" date="2018-01" db="EMBL/GenBank/DDBJ databases">
        <title>Genomic Encyclopedia of Archaeal and Bacterial Type Strains, Phase II (KMG-II): from individual species to whole genera.</title>
        <authorList>
            <person name="Goeker M."/>
        </authorList>
    </citation>
    <scope>NUCLEOTIDE SEQUENCE [LARGE SCALE GENOMIC DNA]</scope>
    <source>
        <strain evidence="6 7">DSM 12048</strain>
    </source>
</reference>
<comment type="similarity">
    <text evidence="1">Belongs to the ABC transporter superfamily.</text>
</comment>
<dbReference type="PANTHER" id="PTHR46743">
    <property type="entry name" value="TEICHOIC ACIDS EXPORT ATP-BINDING PROTEIN TAGH"/>
    <property type="match status" value="1"/>
</dbReference>
<dbReference type="InterPro" id="IPR003593">
    <property type="entry name" value="AAA+_ATPase"/>
</dbReference>
<dbReference type="PROSITE" id="PS00211">
    <property type="entry name" value="ABC_TRANSPORTER_1"/>
    <property type="match status" value="1"/>
</dbReference>
<keyword evidence="2" id="KW-0813">Transport</keyword>
<evidence type="ECO:0000259" key="5">
    <source>
        <dbReference type="PROSITE" id="PS50893"/>
    </source>
</evidence>
<dbReference type="Proteomes" id="UP000239736">
    <property type="component" value="Unassembled WGS sequence"/>
</dbReference>
<evidence type="ECO:0000256" key="3">
    <source>
        <dbReference type="ARBA" id="ARBA00022741"/>
    </source>
</evidence>
<dbReference type="Pfam" id="PF00005">
    <property type="entry name" value="ABC_tran"/>
    <property type="match status" value="1"/>
</dbReference>
<protein>
    <submittedName>
        <fullName evidence="6">Capsular polysaccharide transport system ATP-binding protein</fullName>
    </submittedName>
</protein>
<proteinExistence type="inferred from homology"/>
<evidence type="ECO:0000313" key="7">
    <source>
        <dbReference type="Proteomes" id="UP000239736"/>
    </source>
</evidence>
<dbReference type="GO" id="GO:0140359">
    <property type="term" value="F:ABC-type transporter activity"/>
    <property type="evidence" value="ECO:0007669"/>
    <property type="project" value="InterPro"/>
</dbReference>
<dbReference type="InterPro" id="IPR050683">
    <property type="entry name" value="Bact_Polysacc_Export_ATP-bd"/>
</dbReference>
<dbReference type="InterPro" id="IPR027417">
    <property type="entry name" value="P-loop_NTPase"/>
</dbReference>
<dbReference type="RefSeq" id="WP_104072137.1">
    <property type="nucleotide sequence ID" value="NZ_PRDS01000008.1"/>
</dbReference>
<evidence type="ECO:0000256" key="2">
    <source>
        <dbReference type="ARBA" id="ARBA00022448"/>
    </source>
</evidence>
<dbReference type="SMART" id="SM00382">
    <property type="entry name" value="AAA"/>
    <property type="match status" value="1"/>
</dbReference>
<dbReference type="EMBL" id="PRDS01000008">
    <property type="protein sequence ID" value="PPB79937.1"/>
    <property type="molecule type" value="Genomic_DNA"/>
</dbReference>
<keyword evidence="4 6" id="KW-0067">ATP-binding</keyword>
<dbReference type="CDD" id="cd03220">
    <property type="entry name" value="ABC_KpsT_Wzt"/>
    <property type="match status" value="1"/>
</dbReference>
<dbReference type="GO" id="GO:0016020">
    <property type="term" value="C:membrane"/>
    <property type="evidence" value="ECO:0007669"/>
    <property type="project" value="InterPro"/>
</dbReference>
<accession>A0A2S5JEM1</accession>
<dbReference type="GO" id="GO:0016887">
    <property type="term" value="F:ATP hydrolysis activity"/>
    <property type="evidence" value="ECO:0007669"/>
    <property type="project" value="InterPro"/>
</dbReference>
<gene>
    <name evidence="6" type="ORF">LV82_02494</name>
</gene>
<evidence type="ECO:0000313" key="6">
    <source>
        <dbReference type="EMBL" id="PPB79937.1"/>
    </source>
</evidence>
<dbReference type="PANTHER" id="PTHR46743:SF2">
    <property type="entry name" value="TEICHOIC ACIDS EXPORT ATP-BINDING PROTEIN TAGH"/>
    <property type="match status" value="1"/>
</dbReference>
<dbReference type="InterPro" id="IPR017871">
    <property type="entry name" value="ABC_transporter-like_CS"/>
</dbReference>
<feature type="domain" description="ABC transporter" evidence="5">
    <location>
        <begin position="2"/>
        <end position="216"/>
    </location>
</feature>
<dbReference type="Gene3D" id="3.40.50.300">
    <property type="entry name" value="P-loop containing nucleotide triphosphate hydrolases"/>
    <property type="match status" value="1"/>
</dbReference>
<comment type="caution">
    <text evidence="6">The sequence shown here is derived from an EMBL/GenBank/DDBJ whole genome shotgun (WGS) entry which is preliminary data.</text>
</comment>
<evidence type="ECO:0000256" key="4">
    <source>
        <dbReference type="ARBA" id="ARBA00022840"/>
    </source>
</evidence>
<name>A0A2S5JEM1_9RHOB</name>
<evidence type="ECO:0000256" key="1">
    <source>
        <dbReference type="ARBA" id="ARBA00005417"/>
    </source>
</evidence>
<dbReference type="GO" id="GO:0005524">
    <property type="term" value="F:ATP binding"/>
    <property type="evidence" value="ECO:0007669"/>
    <property type="project" value="UniProtKB-KW"/>
</dbReference>
<keyword evidence="3" id="KW-0547">Nucleotide-binding</keyword>
<dbReference type="OrthoDB" id="9778870at2"/>
<organism evidence="6 7">
    <name type="scientific">Albidovulum inexpectatum</name>
    <dbReference type="NCBI Taxonomy" id="196587"/>
    <lineage>
        <taxon>Bacteria</taxon>
        <taxon>Pseudomonadati</taxon>
        <taxon>Pseudomonadota</taxon>
        <taxon>Alphaproteobacteria</taxon>
        <taxon>Rhodobacterales</taxon>
        <taxon>Paracoccaceae</taxon>
        <taxon>Albidovulum</taxon>
    </lineage>
</organism>
<dbReference type="PROSITE" id="PS50893">
    <property type="entry name" value="ABC_TRANSPORTER_2"/>
    <property type="match status" value="1"/>
</dbReference>
<keyword evidence="7" id="KW-1185">Reference proteome</keyword>
<dbReference type="SUPFAM" id="SSF52540">
    <property type="entry name" value="P-loop containing nucleoside triphosphate hydrolases"/>
    <property type="match status" value="1"/>
</dbReference>
<dbReference type="AlphaFoldDB" id="A0A2S5JEM1"/>